<dbReference type="PROSITE" id="PS00105">
    <property type="entry name" value="AA_TRANSFER_CLASS_1"/>
    <property type="match status" value="1"/>
</dbReference>
<gene>
    <name evidence="6" type="ORF">FOA19_14190</name>
</gene>
<keyword evidence="7" id="KW-1185">Reference proteome</keyword>
<comment type="similarity">
    <text evidence="4">Belongs to the class-I pyridoxal-phosphate-dependent aminotransferase family.</text>
</comment>
<evidence type="ECO:0000256" key="4">
    <source>
        <dbReference type="RuleBase" id="RU000481"/>
    </source>
</evidence>
<evidence type="ECO:0000256" key="2">
    <source>
        <dbReference type="ARBA" id="ARBA00022576"/>
    </source>
</evidence>
<evidence type="ECO:0000256" key="1">
    <source>
        <dbReference type="ARBA" id="ARBA00001933"/>
    </source>
</evidence>
<dbReference type="InterPro" id="IPR050881">
    <property type="entry name" value="LL-DAP_aminotransferase"/>
</dbReference>
<evidence type="ECO:0000313" key="7">
    <source>
        <dbReference type="Proteomes" id="UP000324133"/>
    </source>
</evidence>
<dbReference type="AlphaFoldDB" id="A0A5B6TD52"/>
<dbReference type="PANTHER" id="PTHR42832:SF3">
    <property type="entry name" value="L-GLUTAMINE--4-(METHYLSULFANYL)-2-OXOBUTANOATE AMINOTRANSFERASE"/>
    <property type="match status" value="1"/>
</dbReference>
<dbReference type="InterPro" id="IPR015421">
    <property type="entry name" value="PyrdxlP-dep_Trfase_major"/>
</dbReference>
<dbReference type="CDD" id="cd00609">
    <property type="entry name" value="AAT_like"/>
    <property type="match status" value="1"/>
</dbReference>
<organism evidence="6 7">
    <name type="scientific">Rufibacter hautae</name>
    <dbReference type="NCBI Taxonomy" id="2595005"/>
    <lineage>
        <taxon>Bacteria</taxon>
        <taxon>Pseudomonadati</taxon>
        <taxon>Bacteroidota</taxon>
        <taxon>Cytophagia</taxon>
        <taxon>Cytophagales</taxon>
        <taxon>Hymenobacteraceae</taxon>
        <taxon>Rufibacter</taxon>
    </lineage>
</organism>
<dbReference type="RefSeq" id="WP_149091445.1">
    <property type="nucleotide sequence ID" value="NZ_VKKY01000002.1"/>
</dbReference>
<evidence type="ECO:0000259" key="5">
    <source>
        <dbReference type="Pfam" id="PF00155"/>
    </source>
</evidence>
<comment type="caution">
    <text evidence="6">The sequence shown here is derived from an EMBL/GenBank/DDBJ whole genome shotgun (WGS) entry which is preliminary data.</text>
</comment>
<dbReference type="SUPFAM" id="SSF53383">
    <property type="entry name" value="PLP-dependent transferases"/>
    <property type="match status" value="1"/>
</dbReference>
<name>A0A5B6TD52_9BACT</name>
<accession>A0A5B6TD52</accession>
<dbReference type="InterPro" id="IPR004838">
    <property type="entry name" value="NHTrfase_class1_PyrdxlP-BS"/>
</dbReference>
<evidence type="ECO:0000313" key="6">
    <source>
        <dbReference type="EMBL" id="KAA3438387.1"/>
    </source>
</evidence>
<evidence type="ECO:0000256" key="3">
    <source>
        <dbReference type="ARBA" id="ARBA00022679"/>
    </source>
</evidence>
<dbReference type="Proteomes" id="UP000324133">
    <property type="component" value="Unassembled WGS sequence"/>
</dbReference>
<comment type="cofactor">
    <cofactor evidence="1 4">
        <name>pyridoxal 5'-phosphate</name>
        <dbReference type="ChEBI" id="CHEBI:597326"/>
    </cofactor>
</comment>
<sequence length="397" mass="44223">MIISSANRLQHVQEYYFSRKLAEVRALNAQGRNIINLGIGDPDMAPSEETINALVGTSRKPGVHGYQPYNSIAPLRQAIAGWYQRTYSVDLDSETEVLPLMGSKEGIFHVSMAFLNPGDKVLVPNPGYPAYAAAAKLVGAEPVFYSLKEENGWLPEEQELEQLLAGGDVKLMWVNYPHMPTGAEATAEVLEKLVQLALKHRFLLANDNPYSLVLPNEKPLSLLSLPNAKECCLEFNSLSKSHNMAGWRVGMVLGRQDYLQCVLRVKSNLDSGMFLPVQHAAIQALSNPDAWHEARNAVYAQRRQKVYELLDLLGCSYEKNAVGMFVWARVPDQVTDVEAYLDEILYEAGVFLTPGKIFGTQGERYLRISLCLPETKIEEATNRISKHLTSAKTEISL</sequence>
<dbReference type="EC" id="2.6.1.-" evidence="4"/>
<reference evidence="6 7" key="1">
    <citation type="submission" date="2019-07" db="EMBL/GenBank/DDBJ databases">
        <title>Rufibacter sp. nov., isolated from lake sediment.</title>
        <authorList>
            <person name="Qu J.-H."/>
        </authorList>
    </citation>
    <scope>NUCLEOTIDE SEQUENCE [LARGE SCALE GENOMIC DNA]</scope>
    <source>
        <strain evidence="6 7">NBS58-1</strain>
    </source>
</reference>
<keyword evidence="3 4" id="KW-0808">Transferase</keyword>
<dbReference type="InterPro" id="IPR004839">
    <property type="entry name" value="Aminotransferase_I/II_large"/>
</dbReference>
<feature type="domain" description="Aminotransferase class I/classII large" evidence="5">
    <location>
        <begin position="33"/>
        <end position="384"/>
    </location>
</feature>
<protein>
    <recommendedName>
        <fullName evidence="4">Aminotransferase</fullName>
        <ecNumber evidence="4">2.6.1.-</ecNumber>
    </recommendedName>
</protein>
<dbReference type="Pfam" id="PF00155">
    <property type="entry name" value="Aminotran_1_2"/>
    <property type="match status" value="1"/>
</dbReference>
<dbReference type="OrthoDB" id="1489696at2"/>
<dbReference type="GO" id="GO:0030170">
    <property type="term" value="F:pyridoxal phosphate binding"/>
    <property type="evidence" value="ECO:0007669"/>
    <property type="project" value="InterPro"/>
</dbReference>
<dbReference type="InterPro" id="IPR015424">
    <property type="entry name" value="PyrdxlP-dep_Trfase"/>
</dbReference>
<keyword evidence="2 4" id="KW-0032">Aminotransferase</keyword>
<dbReference type="GO" id="GO:0008483">
    <property type="term" value="F:transaminase activity"/>
    <property type="evidence" value="ECO:0007669"/>
    <property type="project" value="UniProtKB-KW"/>
</dbReference>
<dbReference type="EMBL" id="VKKY01000002">
    <property type="protein sequence ID" value="KAA3438387.1"/>
    <property type="molecule type" value="Genomic_DNA"/>
</dbReference>
<dbReference type="PANTHER" id="PTHR42832">
    <property type="entry name" value="AMINO ACID AMINOTRANSFERASE"/>
    <property type="match status" value="1"/>
</dbReference>
<proteinExistence type="inferred from homology"/>
<dbReference type="InterPro" id="IPR015422">
    <property type="entry name" value="PyrdxlP-dep_Trfase_small"/>
</dbReference>
<dbReference type="Gene3D" id="3.90.1150.10">
    <property type="entry name" value="Aspartate Aminotransferase, domain 1"/>
    <property type="match status" value="1"/>
</dbReference>
<dbReference type="Gene3D" id="3.40.640.10">
    <property type="entry name" value="Type I PLP-dependent aspartate aminotransferase-like (Major domain)"/>
    <property type="match status" value="1"/>
</dbReference>